<evidence type="ECO:0000256" key="2">
    <source>
        <dbReference type="ARBA" id="ARBA00022692"/>
    </source>
</evidence>
<dbReference type="PANTHER" id="PTHR31395">
    <property type="entry name" value="SHISA"/>
    <property type="match status" value="1"/>
</dbReference>
<organism evidence="8 9">
    <name type="scientific">Diceros bicornis minor</name>
    <name type="common">South-central black rhinoceros</name>
    <dbReference type="NCBI Taxonomy" id="77932"/>
    <lineage>
        <taxon>Eukaryota</taxon>
        <taxon>Metazoa</taxon>
        <taxon>Chordata</taxon>
        <taxon>Craniata</taxon>
        <taxon>Vertebrata</taxon>
        <taxon>Euteleostomi</taxon>
        <taxon>Mammalia</taxon>
        <taxon>Eutheria</taxon>
        <taxon>Laurasiatheria</taxon>
        <taxon>Perissodactyla</taxon>
        <taxon>Rhinocerotidae</taxon>
        <taxon>Diceros</taxon>
    </lineage>
</organism>
<evidence type="ECO:0000256" key="3">
    <source>
        <dbReference type="ARBA" id="ARBA00022989"/>
    </source>
</evidence>
<evidence type="ECO:0000259" key="7">
    <source>
        <dbReference type="Pfam" id="PF13908"/>
    </source>
</evidence>
<evidence type="ECO:0000256" key="4">
    <source>
        <dbReference type="ARBA" id="ARBA00023136"/>
    </source>
</evidence>
<comment type="subcellular location">
    <subcellularLocation>
        <location evidence="1">Membrane</location>
    </subcellularLocation>
</comment>
<protein>
    <recommendedName>
        <fullName evidence="7">Shisa N-terminal domain-containing protein</fullName>
    </recommendedName>
</protein>
<dbReference type="AlphaFoldDB" id="A0A7J7E8H4"/>
<evidence type="ECO:0000256" key="6">
    <source>
        <dbReference type="SAM" id="Phobius"/>
    </source>
</evidence>
<gene>
    <name evidence="8" type="ORF">HPG69_003312</name>
</gene>
<sequence length="282" mass="30878">FTVSRVLLKEEGALLDTPSPVVQCLLSCPLPHSLGEWPAVRKGSPSPALFAWSPPALSLSKQNCNFGGICPDGKKVLSLHSSFGDQTPCGPAEERERRGRAEAKRGAVRAQIRRGERDRGVRGRWRCGTGAVREPSRGLARPCPQPPAMSEASRVCSGYYSLNHSFVEPFQCPRRGEGAALLYCCGFADLKYCCSEPGSYFPYKHSYMWSLSIGALTGLGIAALVLLAFVISVCVLCYLFLYTKPQRLDTGLKLQHLETSSTREGTAPKGYFTLGLRTWQQN</sequence>
<comment type="caution">
    <text evidence="8">The sequence shown here is derived from an EMBL/GenBank/DDBJ whole genome shotgun (WGS) entry which is preliminary data.</text>
</comment>
<keyword evidence="3 6" id="KW-1133">Transmembrane helix</keyword>
<keyword evidence="2 6" id="KW-0812">Transmembrane</keyword>
<keyword evidence="9" id="KW-1185">Reference proteome</keyword>
<feature type="transmembrane region" description="Helical" evidence="6">
    <location>
        <begin position="208"/>
        <end position="241"/>
    </location>
</feature>
<feature type="compositionally biased region" description="Basic and acidic residues" evidence="5">
    <location>
        <begin position="92"/>
        <end position="105"/>
    </location>
</feature>
<name>A0A7J7E8H4_DICBM</name>
<evidence type="ECO:0000313" key="8">
    <source>
        <dbReference type="EMBL" id="KAF5912038.1"/>
    </source>
</evidence>
<feature type="domain" description="Shisa N-terminal" evidence="7">
    <location>
        <begin position="155"/>
        <end position="199"/>
    </location>
</feature>
<dbReference type="InterPro" id="IPR026910">
    <property type="entry name" value="Shisa"/>
</dbReference>
<proteinExistence type="predicted"/>
<dbReference type="Proteomes" id="UP000551758">
    <property type="component" value="Unassembled WGS sequence"/>
</dbReference>
<keyword evidence="4 6" id="KW-0472">Membrane</keyword>
<feature type="region of interest" description="Disordered" evidence="5">
    <location>
        <begin position="85"/>
        <end position="105"/>
    </location>
</feature>
<reference evidence="8 9" key="1">
    <citation type="journal article" date="2020" name="Mol. Biol. Evol.">
        <title>Interspecific Gene Flow and the Evolution of Specialization in Black and White Rhinoceros.</title>
        <authorList>
            <person name="Moodley Y."/>
            <person name="Westbury M.V."/>
            <person name="Russo I.M."/>
            <person name="Gopalakrishnan S."/>
            <person name="Rakotoarivelo A."/>
            <person name="Olsen R.A."/>
            <person name="Prost S."/>
            <person name="Tunstall T."/>
            <person name="Ryder O.A."/>
            <person name="Dalen L."/>
            <person name="Bruford M.W."/>
        </authorList>
    </citation>
    <scope>NUCLEOTIDE SEQUENCE [LARGE SCALE GENOMIC DNA]</scope>
    <source>
        <strain evidence="8">SBR-YM</strain>
        <tissue evidence="8">Skin</tissue>
    </source>
</reference>
<evidence type="ECO:0000256" key="5">
    <source>
        <dbReference type="SAM" id="MobiDB-lite"/>
    </source>
</evidence>
<dbReference type="PANTHER" id="PTHR31395:SF2">
    <property type="entry name" value="PROTEIN SHISA-LIKE-2B"/>
    <property type="match status" value="1"/>
</dbReference>
<dbReference type="EMBL" id="JACDTQ010003868">
    <property type="protein sequence ID" value="KAF5912038.1"/>
    <property type="molecule type" value="Genomic_DNA"/>
</dbReference>
<evidence type="ECO:0000313" key="9">
    <source>
        <dbReference type="Proteomes" id="UP000551758"/>
    </source>
</evidence>
<dbReference type="Pfam" id="PF13908">
    <property type="entry name" value="Shisa_N"/>
    <property type="match status" value="1"/>
</dbReference>
<dbReference type="GO" id="GO:0016020">
    <property type="term" value="C:membrane"/>
    <property type="evidence" value="ECO:0007669"/>
    <property type="project" value="UniProtKB-SubCell"/>
</dbReference>
<feature type="non-terminal residue" evidence="8">
    <location>
        <position position="282"/>
    </location>
</feature>
<accession>A0A7J7E8H4</accession>
<evidence type="ECO:0000256" key="1">
    <source>
        <dbReference type="ARBA" id="ARBA00004370"/>
    </source>
</evidence>
<dbReference type="InterPro" id="IPR053891">
    <property type="entry name" value="Shisa_N"/>
</dbReference>